<accession>A0A844Y0P5</accession>
<gene>
    <name evidence="6" type="ORF">GRI42_06850</name>
</gene>
<dbReference type="PROSITE" id="PS00165">
    <property type="entry name" value="DEHYDRATASE_SER_THR"/>
    <property type="match status" value="1"/>
</dbReference>
<name>A0A844Y0P5_9SPHN</name>
<comment type="cofactor">
    <cofactor evidence="1">
        <name>pyridoxal 5'-phosphate</name>
        <dbReference type="ChEBI" id="CHEBI:597326"/>
    </cofactor>
</comment>
<dbReference type="GO" id="GO:0030170">
    <property type="term" value="F:pyridoxal phosphate binding"/>
    <property type="evidence" value="ECO:0007669"/>
    <property type="project" value="InterPro"/>
</dbReference>
<dbReference type="OrthoDB" id="9811476at2"/>
<keyword evidence="4" id="KW-0456">Lyase</keyword>
<dbReference type="Gene3D" id="3.40.50.1100">
    <property type="match status" value="2"/>
</dbReference>
<dbReference type="SUPFAM" id="SSF53686">
    <property type="entry name" value="Tryptophan synthase beta subunit-like PLP-dependent enzymes"/>
    <property type="match status" value="1"/>
</dbReference>
<dbReference type="GO" id="GO:0009097">
    <property type="term" value="P:isoleucine biosynthetic process"/>
    <property type="evidence" value="ECO:0007669"/>
    <property type="project" value="TreeGrafter"/>
</dbReference>
<keyword evidence="7" id="KW-1185">Reference proteome</keyword>
<evidence type="ECO:0000256" key="1">
    <source>
        <dbReference type="ARBA" id="ARBA00001933"/>
    </source>
</evidence>
<reference evidence="6 7" key="1">
    <citation type="submission" date="2019-12" db="EMBL/GenBank/DDBJ databases">
        <title>Genomic-based taxomic classification of the family Erythrobacteraceae.</title>
        <authorList>
            <person name="Xu L."/>
        </authorList>
    </citation>
    <scope>NUCLEOTIDE SEQUENCE [LARGE SCALE GENOMIC DNA]</scope>
    <source>
        <strain evidence="6 7">DSM 16225</strain>
    </source>
</reference>
<dbReference type="FunFam" id="3.40.50.1100:FF:000005">
    <property type="entry name" value="Threonine dehydratase catabolic"/>
    <property type="match status" value="1"/>
</dbReference>
<dbReference type="AlphaFoldDB" id="A0A844Y0P5"/>
<evidence type="ECO:0000256" key="3">
    <source>
        <dbReference type="ARBA" id="ARBA00022898"/>
    </source>
</evidence>
<evidence type="ECO:0000256" key="2">
    <source>
        <dbReference type="ARBA" id="ARBA00010869"/>
    </source>
</evidence>
<evidence type="ECO:0000313" key="6">
    <source>
        <dbReference type="EMBL" id="MXO51017.1"/>
    </source>
</evidence>
<organism evidence="6 7">
    <name type="scientific">Qipengyuania gaetbuli</name>
    <dbReference type="NCBI Taxonomy" id="266952"/>
    <lineage>
        <taxon>Bacteria</taxon>
        <taxon>Pseudomonadati</taxon>
        <taxon>Pseudomonadota</taxon>
        <taxon>Alphaproteobacteria</taxon>
        <taxon>Sphingomonadales</taxon>
        <taxon>Erythrobacteraceae</taxon>
        <taxon>Qipengyuania</taxon>
    </lineage>
</organism>
<dbReference type="GO" id="GO:0003941">
    <property type="term" value="F:L-serine ammonia-lyase activity"/>
    <property type="evidence" value="ECO:0007669"/>
    <property type="project" value="TreeGrafter"/>
</dbReference>
<evidence type="ECO:0000313" key="7">
    <source>
        <dbReference type="Proteomes" id="UP000444185"/>
    </source>
</evidence>
<evidence type="ECO:0000256" key="4">
    <source>
        <dbReference type="ARBA" id="ARBA00023239"/>
    </source>
</evidence>
<proteinExistence type="inferred from homology"/>
<dbReference type="InterPro" id="IPR050147">
    <property type="entry name" value="Ser/Thr_Dehydratase"/>
</dbReference>
<dbReference type="GO" id="GO:0004794">
    <property type="term" value="F:threonine deaminase activity"/>
    <property type="evidence" value="ECO:0007669"/>
    <property type="project" value="TreeGrafter"/>
</dbReference>
<sequence>MCSILYATPREYPTLTEQREPTREGVLAAAQSIAAILPPAPLLPVEIGGVMAHVKAESLQPVGAFKIRGGWWRLSNLTEEERERGVVAVSSGNHAQGVAWAARRLGISATIVMPRNAPKVKLEATRALGAEVVLYERPGEDRDEVAAKLVAERGSVLVHAFGDPWVIEGQGSAGVEIETQLGHAPSRLVVCCGGGGLAAGLALACPDSAIHVVEPEGWDMVGRSLAAGEIVRAGPNPPSTICDALQPDATKTINLAVLQGRAEPGVAVTDKEVRAAQRFAFAKLNLVVEPGGAAALAAALSGKVPVDEDTVIMVTGGNTDAASFAATIGGD</sequence>
<dbReference type="PANTHER" id="PTHR48078:SF6">
    <property type="entry name" value="L-THREONINE DEHYDRATASE CATABOLIC TDCB"/>
    <property type="match status" value="1"/>
</dbReference>
<dbReference type="InterPro" id="IPR001926">
    <property type="entry name" value="TrpB-like_PALP"/>
</dbReference>
<comment type="similarity">
    <text evidence="2">Belongs to the serine/threonine dehydratase family.</text>
</comment>
<dbReference type="RefSeq" id="WP_160607557.1">
    <property type="nucleotide sequence ID" value="NZ_WTYF01000004.1"/>
</dbReference>
<dbReference type="PANTHER" id="PTHR48078">
    <property type="entry name" value="THREONINE DEHYDRATASE, MITOCHONDRIAL-RELATED"/>
    <property type="match status" value="1"/>
</dbReference>
<keyword evidence="3" id="KW-0663">Pyridoxal phosphate</keyword>
<feature type="domain" description="Tryptophan synthase beta chain-like PALP" evidence="5">
    <location>
        <begin position="46"/>
        <end position="316"/>
    </location>
</feature>
<dbReference type="Pfam" id="PF00291">
    <property type="entry name" value="PALP"/>
    <property type="match status" value="1"/>
</dbReference>
<dbReference type="InterPro" id="IPR036052">
    <property type="entry name" value="TrpB-like_PALP_sf"/>
</dbReference>
<comment type="caution">
    <text evidence="6">The sequence shown here is derived from an EMBL/GenBank/DDBJ whole genome shotgun (WGS) entry which is preliminary data.</text>
</comment>
<dbReference type="InterPro" id="IPR000634">
    <property type="entry name" value="Ser/Thr_deHydtase_PyrdxlP-BS"/>
</dbReference>
<dbReference type="Proteomes" id="UP000444185">
    <property type="component" value="Unassembled WGS sequence"/>
</dbReference>
<protein>
    <submittedName>
        <fullName evidence="6">Pyridoxal-phosphate dependent enzyme</fullName>
    </submittedName>
</protein>
<dbReference type="GO" id="GO:0006565">
    <property type="term" value="P:L-serine catabolic process"/>
    <property type="evidence" value="ECO:0007669"/>
    <property type="project" value="TreeGrafter"/>
</dbReference>
<evidence type="ECO:0000259" key="5">
    <source>
        <dbReference type="Pfam" id="PF00291"/>
    </source>
</evidence>
<dbReference type="EMBL" id="WTYF01000004">
    <property type="protein sequence ID" value="MXO51017.1"/>
    <property type="molecule type" value="Genomic_DNA"/>
</dbReference>
<dbReference type="GO" id="GO:0006567">
    <property type="term" value="P:L-threonine catabolic process"/>
    <property type="evidence" value="ECO:0007669"/>
    <property type="project" value="TreeGrafter"/>
</dbReference>